<dbReference type="AlphaFoldDB" id="A0A7S3D918"/>
<organism evidence="4">
    <name type="scientific">Palpitomonas bilix</name>
    <dbReference type="NCBI Taxonomy" id="652834"/>
    <lineage>
        <taxon>Eukaryota</taxon>
        <taxon>Eukaryota incertae sedis</taxon>
    </lineage>
</organism>
<evidence type="ECO:0000313" key="4">
    <source>
        <dbReference type="EMBL" id="CAE0250191.1"/>
    </source>
</evidence>
<accession>A0A7S3D918</accession>
<dbReference type="InterPro" id="IPR040046">
    <property type="entry name" value="FAM228"/>
</dbReference>
<feature type="coiled-coil region" evidence="2">
    <location>
        <begin position="49"/>
        <end position="118"/>
    </location>
</feature>
<dbReference type="EMBL" id="HBIB01019017">
    <property type="protein sequence ID" value="CAE0250191.1"/>
    <property type="molecule type" value="Transcribed_RNA"/>
</dbReference>
<evidence type="ECO:0000313" key="3">
    <source>
        <dbReference type="EMBL" id="CAE0250190.1"/>
    </source>
</evidence>
<evidence type="ECO:0000256" key="2">
    <source>
        <dbReference type="SAM" id="Coils"/>
    </source>
</evidence>
<sequence>MEDKDDVGRLKVFNKDLFEDLMECVDEEEEKKKEQDLIKAQFSTASARARDLEQSRSSTLEAIQKAKQQQQRQLKQIKERKLQEEMERMKRITERNRINALKRREEKFQEMYTTLLREEGTFVKEINEFLARKEMADVRKKEELFNQWEEKVFKKIQHQIDRHLSSLTDEELAQRRHQMFDEFLDATNRKDGLFRDIIIESDYDPLKHRSGFVKYTTSGIEDPVKRDLEKMMRERQGGDALVQTRRPPKYATEVVDEAENIHAVDEVGRRTLDPKVWSKIEGTPYFDRSKMTEKKRQSAASSGVRKLYESRVPLDDYNVATGNEVVEAELPKGKRVFKDWKPQGVGQLKDPLPVKVERPAPAVVSAEE</sequence>
<protein>
    <submittedName>
        <fullName evidence="4">Uncharacterized protein</fullName>
    </submittedName>
</protein>
<keyword evidence="2" id="KW-0175">Coiled coil</keyword>
<dbReference type="EMBL" id="HBIB01019016">
    <property type="protein sequence ID" value="CAE0250190.1"/>
    <property type="molecule type" value="Transcribed_RNA"/>
</dbReference>
<name>A0A7S3D918_9EUKA</name>
<proteinExistence type="inferred from homology"/>
<reference evidence="4" key="1">
    <citation type="submission" date="2021-01" db="EMBL/GenBank/DDBJ databases">
        <authorList>
            <person name="Corre E."/>
            <person name="Pelletier E."/>
            <person name="Niang G."/>
            <person name="Scheremetjew M."/>
            <person name="Finn R."/>
            <person name="Kale V."/>
            <person name="Holt S."/>
            <person name="Cochrane G."/>
            <person name="Meng A."/>
            <person name="Brown T."/>
            <person name="Cohen L."/>
        </authorList>
    </citation>
    <scope>NUCLEOTIDE SEQUENCE</scope>
    <source>
        <strain evidence="4">NIES-2562</strain>
    </source>
</reference>
<dbReference type="PANTHER" id="PTHR28584">
    <property type="entry name" value="FAMILY WITH SEQUENCE SIMILARITY 228 MEMBER A"/>
    <property type="match status" value="1"/>
</dbReference>
<gene>
    <name evidence="3" type="ORF">PBIL07802_LOCUS12390</name>
    <name evidence="4" type="ORF">PBIL07802_LOCUS12391</name>
</gene>
<comment type="similarity">
    <text evidence="1">Belongs to the FAM228 family.</text>
</comment>
<dbReference type="PANTHER" id="PTHR28584:SF1">
    <property type="entry name" value="PROTEIN FAM228B"/>
    <property type="match status" value="1"/>
</dbReference>
<evidence type="ECO:0000256" key="1">
    <source>
        <dbReference type="ARBA" id="ARBA00007753"/>
    </source>
</evidence>